<dbReference type="GeneID" id="66305908"/>
<dbReference type="Gene3D" id="1.10.1070.20">
    <property type="match status" value="1"/>
</dbReference>
<sequence>MGKCLYCYKKLREGDRDFHPACSQKIFGTKVPPILPYVRNQLADLAEQVIRSQTTLTGVQAKLSLDIHKGERNEPERFAIVGLWGRYILKPQTDLYPYLPELEDLTMHLAEIVRIKVVPHSLIRFQDGELCYITRRIDRREDGTKLPIEDMCQLAERLTEYKYKGSYEQIAKLIQKYSSTPKLDLINFWEQVIFSWVTGNADMHLKNFSLYSQSKGNYVLTPAYDMLSTVLVMPEDTEELALTLNGKKSKIKKKDFIIAITASGIEDKIIDNLFKKFAKAEQSWSDFIRQSLLPETMQKQYINVINSKLGIIK</sequence>
<dbReference type="Proteomes" id="UP000448877">
    <property type="component" value="Unassembled WGS sequence"/>
</dbReference>
<evidence type="ECO:0000256" key="2">
    <source>
        <dbReference type="ARBA" id="ARBA00022679"/>
    </source>
</evidence>
<feature type="domain" description="HipA-like C-terminal" evidence="4">
    <location>
        <begin position="55"/>
        <end position="284"/>
    </location>
</feature>
<dbReference type="PANTHER" id="PTHR37419:SF1">
    <property type="entry name" value="SERINE_THREONINE-PROTEIN KINASE TOXIN HIPA"/>
    <property type="match status" value="1"/>
</dbReference>
<evidence type="ECO:0000313" key="5">
    <source>
        <dbReference type="EMBL" id="KAA5415569.1"/>
    </source>
</evidence>
<dbReference type="InterPro" id="IPR052028">
    <property type="entry name" value="HipA_Ser/Thr_kinase"/>
</dbReference>
<organism evidence="5 6">
    <name type="scientific">Bacteroides cellulosilyticus</name>
    <dbReference type="NCBI Taxonomy" id="246787"/>
    <lineage>
        <taxon>Bacteria</taxon>
        <taxon>Pseudomonadati</taxon>
        <taxon>Bacteroidota</taxon>
        <taxon>Bacteroidia</taxon>
        <taxon>Bacteroidales</taxon>
        <taxon>Bacteroidaceae</taxon>
        <taxon>Bacteroides</taxon>
    </lineage>
</organism>
<dbReference type="PANTHER" id="PTHR37419">
    <property type="entry name" value="SERINE/THREONINE-PROTEIN KINASE TOXIN HIPA"/>
    <property type="match status" value="1"/>
</dbReference>
<keyword evidence="2" id="KW-0808">Transferase</keyword>
<reference evidence="5 6" key="1">
    <citation type="journal article" date="2019" name="Nat. Med.">
        <title>A library of human gut bacterial isolates paired with longitudinal multiomics data enables mechanistic microbiome research.</title>
        <authorList>
            <person name="Poyet M."/>
            <person name="Groussin M."/>
            <person name="Gibbons S.M."/>
            <person name="Avila-Pacheco J."/>
            <person name="Jiang X."/>
            <person name="Kearney S.M."/>
            <person name="Perrotta A.R."/>
            <person name="Berdy B."/>
            <person name="Zhao S."/>
            <person name="Lieberman T.D."/>
            <person name="Swanson P.K."/>
            <person name="Smith M."/>
            <person name="Roesemann S."/>
            <person name="Alexander J.E."/>
            <person name="Rich S.A."/>
            <person name="Livny J."/>
            <person name="Vlamakis H."/>
            <person name="Clish C."/>
            <person name="Bullock K."/>
            <person name="Deik A."/>
            <person name="Scott J."/>
            <person name="Pierce K.A."/>
            <person name="Xavier R.J."/>
            <person name="Alm E.J."/>
        </authorList>
    </citation>
    <scope>NUCLEOTIDE SEQUENCE [LARGE SCALE GENOMIC DNA]</scope>
    <source>
        <strain evidence="5 6">BIOML-A6</strain>
    </source>
</reference>
<accession>A0A108T1G5</accession>
<dbReference type="Pfam" id="PF07804">
    <property type="entry name" value="HipA_C"/>
    <property type="match status" value="1"/>
</dbReference>
<dbReference type="GO" id="GO:0004674">
    <property type="term" value="F:protein serine/threonine kinase activity"/>
    <property type="evidence" value="ECO:0007669"/>
    <property type="project" value="TreeGrafter"/>
</dbReference>
<protein>
    <submittedName>
        <fullName evidence="5">HipA domain-containing protein</fullName>
    </submittedName>
</protein>
<evidence type="ECO:0000256" key="1">
    <source>
        <dbReference type="ARBA" id="ARBA00010164"/>
    </source>
</evidence>
<proteinExistence type="inferred from homology"/>
<evidence type="ECO:0000313" key="6">
    <source>
        <dbReference type="Proteomes" id="UP000448877"/>
    </source>
</evidence>
<gene>
    <name evidence="5" type="ORF">F2Y81_17990</name>
</gene>
<name>A0A108T1G5_9BACE</name>
<dbReference type="AlphaFoldDB" id="A0A108T1G5"/>
<comment type="caution">
    <text evidence="5">The sequence shown here is derived from an EMBL/GenBank/DDBJ whole genome shotgun (WGS) entry which is preliminary data.</text>
</comment>
<evidence type="ECO:0000256" key="3">
    <source>
        <dbReference type="ARBA" id="ARBA00022777"/>
    </source>
</evidence>
<keyword evidence="3" id="KW-0418">Kinase</keyword>
<dbReference type="EMBL" id="VVYV01000032">
    <property type="protein sequence ID" value="KAA5415569.1"/>
    <property type="molecule type" value="Genomic_DNA"/>
</dbReference>
<evidence type="ECO:0000259" key="4">
    <source>
        <dbReference type="Pfam" id="PF07804"/>
    </source>
</evidence>
<dbReference type="GO" id="GO:0005829">
    <property type="term" value="C:cytosol"/>
    <property type="evidence" value="ECO:0007669"/>
    <property type="project" value="TreeGrafter"/>
</dbReference>
<comment type="similarity">
    <text evidence="1">Belongs to the HipA Ser/Thr kinase family.</text>
</comment>
<dbReference type="RefSeq" id="WP_007216565.1">
    <property type="nucleotide sequence ID" value="NZ_CABMLT010000054.1"/>
</dbReference>
<dbReference type="InterPro" id="IPR012893">
    <property type="entry name" value="HipA-like_C"/>
</dbReference>